<organism evidence="12 13">
    <name type="scientific">Tieghemostelium lacteum</name>
    <name type="common">Slime mold</name>
    <name type="synonym">Dictyostelium lacteum</name>
    <dbReference type="NCBI Taxonomy" id="361077"/>
    <lineage>
        <taxon>Eukaryota</taxon>
        <taxon>Amoebozoa</taxon>
        <taxon>Evosea</taxon>
        <taxon>Eumycetozoa</taxon>
        <taxon>Dictyostelia</taxon>
        <taxon>Dictyosteliales</taxon>
        <taxon>Raperosteliaceae</taxon>
        <taxon>Tieghemostelium</taxon>
    </lineage>
</organism>
<dbReference type="GO" id="GO:0012505">
    <property type="term" value="C:endomembrane system"/>
    <property type="evidence" value="ECO:0007669"/>
    <property type="project" value="UniProtKB-SubCell"/>
</dbReference>
<keyword evidence="13" id="KW-1185">Reference proteome</keyword>
<protein>
    <recommendedName>
        <fullName evidence="11">GOLD domain-containing protein</fullName>
    </recommendedName>
</protein>
<dbReference type="PROSITE" id="PS50866">
    <property type="entry name" value="GOLD"/>
    <property type="match status" value="1"/>
</dbReference>
<evidence type="ECO:0000313" key="12">
    <source>
        <dbReference type="EMBL" id="KYR01887.1"/>
    </source>
</evidence>
<evidence type="ECO:0000256" key="1">
    <source>
        <dbReference type="ARBA" id="ARBA00004479"/>
    </source>
</evidence>
<evidence type="ECO:0000256" key="7">
    <source>
        <dbReference type="ARBA" id="ARBA00037847"/>
    </source>
</evidence>
<comment type="caution">
    <text evidence="12">The sequence shown here is derived from an EMBL/GenBank/DDBJ whole genome shotgun (WGS) entry which is preliminary data.</text>
</comment>
<dbReference type="InParanoid" id="A0A152A758"/>
<keyword evidence="4 10" id="KW-0732">Signal</keyword>
<dbReference type="InterPro" id="IPR036598">
    <property type="entry name" value="GOLD_dom_sf"/>
</dbReference>
<dbReference type="SUPFAM" id="SSF101576">
    <property type="entry name" value="Supernatant protein factor (SPF), C-terminal domain"/>
    <property type="match status" value="1"/>
</dbReference>
<dbReference type="Proteomes" id="UP000076078">
    <property type="component" value="Unassembled WGS sequence"/>
</dbReference>
<evidence type="ECO:0000256" key="9">
    <source>
        <dbReference type="SAM" id="Phobius"/>
    </source>
</evidence>
<sequence>MNKILKYSLVLVVLLSIIDSTWGLTFQVEPKQQECFYNYVEGGKTSLILYQVIRGGLLDIDIRIFDPKGNTIFSRLHFDTTMKGRQSFTAAESGAYKLCFNNEMSRFTAKVITFTWNLEEFNPNEYAKGATLNPMEHSIQKIERVLQSVVHEQKRLRYREQANRDTSESTNGRVVWWSIGEVAILVVMGVAQIWYLRKWFDSRSTGRV</sequence>
<dbReference type="STRING" id="361077.A0A152A758"/>
<proteinExistence type="inferred from homology"/>
<dbReference type="Pfam" id="PF01105">
    <property type="entry name" value="EMP24_GP25L"/>
    <property type="match status" value="1"/>
</dbReference>
<accession>A0A152A758</accession>
<dbReference type="AlphaFoldDB" id="A0A152A758"/>
<evidence type="ECO:0000256" key="3">
    <source>
        <dbReference type="ARBA" id="ARBA00022692"/>
    </source>
</evidence>
<dbReference type="InterPro" id="IPR015720">
    <property type="entry name" value="Emp24-like"/>
</dbReference>
<dbReference type="SMART" id="SM01190">
    <property type="entry name" value="EMP24_GP25L"/>
    <property type="match status" value="1"/>
</dbReference>
<evidence type="ECO:0000256" key="10">
    <source>
        <dbReference type="SAM" id="SignalP"/>
    </source>
</evidence>
<comment type="similarity">
    <text evidence="2 8">Belongs to the EMP24/GP25L family.</text>
</comment>
<keyword evidence="6 9" id="KW-0472">Membrane</keyword>
<evidence type="ECO:0000313" key="13">
    <source>
        <dbReference type="Proteomes" id="UP000076078"/>
    </source>
</evidence>
<evidence type="ECO:0000256" key="6">
    <source>
        <dbReference type="ARBA" id="ARBA00023136"/>
    </source>
</evidence>
<dbReference type="OMA" id="VGEYTFC"/>
<gene>
    <name evidence="12" type="ORF">DLAC_11497</name>
</gene>
<evidence type="ECO:0000259" key="11">
    <source>
        <dbReference type="PROSITE" id="PS50866"/>
    </source>
</evidence>
<dbReference type="PANTHER" id="PTHR22811">
    <property type="entry name" value="TRANSMEMBRANE EMP24 DOMAIN-CONTAINING PROTEIN"/>
    <property type="match status" value="1"/>
</dbReference>
<dbReference type="FunCoup" id="A0A152A758">
    <property type="interactions" value="148"/>
</dbReference>
<dbReference type="OrthoDB" id="1929172at2759"/>
<reference evidence="12 13" key="1">
    <citation type="submission" date="2015-12" db="EMBL/GenBank/DDBJ databases">
        <title>Dictyostelia acquired genes for synthesis and detection of signals that induce cell-type specialization by lateral gene transfer from prokaryotes.</title>
        <authorList>
            <person name="Gloeckner G."/>
            <person name="Schaap P."/>
        </authorList>
    </citation>
    <scope>NUCLEOTIDE SEQUENCE [LARGE SCALE GENOMIC DNA]</scope>
    <source>
        <strain evidence="12 13">TK</strain>
    </source>
</reference>
<evidence type="ECO:0000256" key="5">
    <source>
        <dbReference type="ARBA" id="ARBA00022989"/>
    </source>
</evidence>
<evidence type="ECO:0000256" key="8">
    <source>
        <dbReference type="RuleBase" id="RU003827"/>
    </source>
</evidence>
<keyword evidence="5 9" id="KW-1133">Transmembrane helix</keyword>
<evidence type="ECO:0000256" key="4">
    <source>
        <dbReference type="ARBA" id="ARBA00022729"/>
    </source>
</evidence>
<dbReference type="EMBL" id="LODT01000006">
    <property type="protein sequence ID" value="KYR01887.1"/>
    <property type="molecule type" value="Genomic_DNA"/>
</dbReference>
<keyword evidence="3 8" id="KW-0812">Transmembrane</keyword>
<dbReference type="GO" id="GO:0016020">
    <property type="term" value="C:membrane"/>
    <property type="evidence" value="ECO:0007669"/>
    <property type="project" value="UniProtKB-SubCell"/>
</dbReference>
<comment type="subcellular location">
    <subcellularLocation>
        <location evidence="7">Endomembrane system</location>
        <topology evidence="7">Single-pass membrane protein</topology>
    </subcellularLocation>
    <subcellularLocation>
        <location evidence="1 8">Membrane</location>
        <topology evidence="1 8">Single-pass type I membrane protein</topology>
    </subcellularLocation>
</comment>
<evidence type="ECO:0000256" key="2">
    <source>
        <dbReference type="ARBA" id="ARBA00007104"/>
    </source>
</evidence>
<dbReference type="InterPro" id="IPR009038">
    <property type="entry name" value="GOLD_dom"/>
</dbReference>
<feature type="transmembrane region" description="Helical" evidence="9">
    <location>
        <begin position="174"/>
        <end position="196"/>
    </location>
</feature>
<feature type="domain" description="GOLD" evidence="11">
    <location>
        <begin position="33"/>
        <end position="118"/>
    </location>
</feature>
<name>A0A152A758_TIELA</name>
<feature type="chain" id="PRO_5007593709" description="GOLD domain-containing protein" evidence="10">
    <location>
        <begin position="24"/>
        <end position="208"/>
    </location>
</feature>
<feature type="signal peptide" evidence="10">
    <location>
        <begin position="1"/>
        <end position="23"/>
    </location>
</feature>